<keyword evidence="3" id="KW-1185">Reference proteome</keyword>
<dbReference type="Proteomes" id="UP000191980">
    <property type="component" value="Unassembled WGS sequence"/>
</dbReference>
<accession>A0A1V8M6E2</accession>
<protein>
    <recommendedName>
        <fullName evidence="1">Type ISP restriction-modification enzyme LLaBIII C-terminal specificity domain-containing protein</fullName>
    </recommendedName>
</protein>
<sequence length="130" mass="14965">MPTLATGVKLGGKLRQLHLLQSPLLDELISSYPIAGDNHATRKINKHDFVLNPEDSTQGQVWINDQQYFAQVPVIAWEFYIGGYQPAQKWLKDRHGRTLDFDDILHYQKIIVALSETHRIMQEIDKVNIT</sequence>
<feature type="domain" description="Type ISP restriction-modification enzyme LLaBIII C-terminal specificity" evidence="1">
    <location>
        <begin position="7"/>
        <end position="123"/>
    </location>
</feature>
<gene>
    <name evidence="2" type="ORF">AU255_04165</name>
</gene>
<evidence type="ECO:0000259" key="1">
    <source>
        <dbReference type="Pfam" id="PF18135"/>
    </source>
</evidence>
<name>A0A1V8M6E2_9GAMM</name>
<organism evidence="2 3">
    <name type="scientific">Methyloprofundus sedimenti</name>
    <dbReference type="NCBI Taxonomy" id="1420851"/>
    <lineage>
        <taxon>Bacteria</taxon>
        <taxon>Pseudomonadati</taxon>
        <taxon>Pseudomonadota</taxon>
        <taxon>Gammaproteobacteria</taxon>
        <taxon>Methylococcales</taxon>
        <taxon>Methylococcaceae</taxon>
        <taxon>Methyloprofundus</taxon>
    </lineage>
</organism>
<evidence type="ECO:0000313" key="2">
    <source>
        <dbReference type="EMBL" id="OQK17102.1"/>
    </source>
</evidence>
<evidence type="ECO:0000313" key="3">
    <source>
        <dbReference type="Proteomes" id="UP000191980"/>
    </source>
</evidence>
<dbReference type="Pfam" id="PF18135">
    <property type="entry name" value="Type_ISP_C"/>
    <property type="match status" value="1"/>
</dbReference>
<dbReference type="AlphaFoldDB" id="A0A1V8M6E2"/>
<dbReference type="EMBL" id="LPUF01000001">
    <property type="protein sequence ID" value="OQK17102.1"/>
    <property type="molecule type" value="Genomic_DNA"/>
</dbReference>
<reference evidence="2 3" key="1">
    <citation type="submission" date="2015-12" db="EMBL/GenBank/DDBJ databases">
        <authorList>
            <person name="Shamseldin A."/>
            <person name="Moawad H."/>
            <person name="Abd El-Rahim W.M."/>
            <person name="Sadowsky M.J."/>
        </authorList>
    </citation>
    <scope>NUCLEOTIDE SEQUENCE [LARGE SCALE GENOMIC DNA]</scope>
    <source>
        <strain evidence="2 3">WF1</strain>
    </source>
</reference>
<proteinExistence type="predicted"/>
<dbReference type="InterPro" id="IPR041635">
    <property type="entry name" value="Type_ISP_LLaBIII_C"/>
</dbReference>
<dbReference type="STRING" id="1420851.AU255_04165"/>
<comment type="caution">
    <text evidence="2">The sequence shown here is derived from an EMBL/GenBank/DDBJ whole genome shotgun (WGS) entry which is preliminary data.</text>
</comment>
<dbReference type="OrthoDB" id="9804086at2"/>
<dbReference type="RefSeq" id="WP_158083049.1">
    <property type="nucleotide sequence ID" value="NZ_LPUF01000001.1"/>
</dbReference>